<gene>
    <name evidence="1" type="ORF">NCTC8297_03306</name>
</gene>
<evidence type="ECO:0000313" key="2">
    <source>
        <dbReference type="Proteomes" id="UP000254741"/>
    </source>
</evidence>
<name>A0A379TBM1_SALER</name>
<organism evidence="1 2">
    <name type="scientific">Salmonella enterica subsp. arizonae</name>
    <dbReference type="NCBI Taxonomy" id="59203"/>
    <lineage>
        <taxon>Bacteria</taxon>
        <taxon>Pseudomonadati</taxon>
        <taxon>Pseudomonadota</taxon>
        <taxon>Gammaproteobacteria</taxon>
        <taxon>Enterobacterales</taxon>
        <taxon>Enterobacteriaceae</taxon>
        <taxon>Salmonella</taxon>
    </lineage>
</organism>
<proteinExistence type="predicted"/>
<reference evidence="1 2" key="1">
    <citation type="submission" date="2018-06" db="EMBL/GenBank/DDBJ databases">
        <authorList>
            <consortium name="Pathogen Informatics"/>
            <person name="Doyle S."/>
        </authorList>
    </citation>
    <scope>NUCLEOTIDE SEQUENCE [LARGE SCALE GENOMIC DNA]</scope>
    <source>
        <strain evidence="1 2">NCTC8297</strain>
    </source>
</reference>
<sequence>MTLSFTAHWRDELPATYTALLPTTVKKYASDLV</sequence>
<accession>A0A379TBM1</accession>
<dbReference type="Proteomes" id="UP000254741">
    <property type="component" value="Unassembled WGS sequence"/>
</dbReference>
<protein>
    <submittedName>
        <fullName evidence="1">Selenoprotein O and cysteine-containing</fullName>
    </submittedName>
</protein>
<dbReference type="AlphaFoldDB" id="A0A379TBM1"/>
<evidence type="ECO:0000313" key="1">
    <source>
        <dbReference type="EMBL" id="SUG48022.1"/>
    </source>
</evidence>
<dbReference type="EMBL" id="UGXG01000002">
    <property type="protein sequence ID" value="SUG48022.1"/>
    <property type="molecule type" value="Genomic_DNA"/>
</dbReference>